<protein>
    <submittedName>
        <fullName evidence="1">Histidine phosphatase family protein</fullName>
    </submittedName>
</protein>
<dbReference type="SUPFAM" id="SSF53254">
    <property type="entry name" value="Phosphoglycerate mutase-like"/>
    <property type="match status" value="1"/>
</dbReference>
<organism evidence="1 2">
    <name type="scientific">Sulfitobacter geojensis</name>
    <dbReference type="NCBI Taxonomy" id="1342299"/>
    <lineage>
        <taxon>Bacteria</taxon>
        <taxon>Pseudomonadati</taxon>
        <taxon>Pseudomonadota</taxon>
        <taxon>Alphaproteobacteria</taxon>
        <taxon>Rhodobacterales</taxon>
        <taxon>Roseobacteraceae</taxon>
        <taxon>Sulfitobacter</taxon>
    </lineage>
</organism>
<keyword evidence="2" id="KW-1185">Reference proteome</keyword>
<name>A0AAE2VZY6_9RHOB</name>
<evidence type="ECO:0000313" key="1">
    <source>
        <dbReference type="EMBL" id="MBM1714713.1"/>
    </source>
</evidence>
<dbReference type="RefSeq" id="WP_203242722.1">
    <property type="nucleotide sequence ID" value="NZ_JAFBRH010000003.1"/>
</dbReference>
<proteinExistence type="predicted"/>
<dbReference type="CDD" id="cd07067">
    <property type="entry name" value="HP_PGM_like"/>
    <property type="match status" value="1"/>
</dbReference>
<reference evidence="1 2" key="1">
    <citation type="submission" date="2021-01" db="EMBL/GenBank/DDBJ databases">
        <title>Diatom-associated Roseobacters Show Island Model of Population Structure.</title>
        <authorList>
            <person name="Qu L."/>
            <person name="Feng X."/>
            <person name="Chen Y."/>
            <person name="Li L."/>
            <person name="Wang X."/>
            <person name="Hu Z."/>
            <person name="Wang H."/>
            <person name="Luo H."/>
        </authorList>
    </citation>
    <scope>NUCLEOTIDE SEQUENCE [LARGE SCALE GENOMIC DNA]</scope>
    <source>
        <strain evidence="1 2">TR60-84</strain>
    </source>
</reference>
<comment type="caution">
    <text evidence="1">The sequence shown here is derived from an EMBL/GenBank/DDBJ whole genome shotgun (WGS) entry which is preliminary data.</text>
</comment>
<dbReference type="PANTHER" id="PTHR47623">
    <property type="entry name" value="OS09G0287300 PROTEIN"/>
    <property type="match status" value="1"/>
</dbReference>
<dbReference type="PANTHER" id="PTHR47623:SF1">
    <property type="entry name" value="OS09G0287300 PROTEIN"/>
    <property type="match status" value="1"/>
</dbReference>
<accession>A0AAE2VZY6</accession>
<evidence type="ECO:0000313" key="2">
    <source>
        <dbReference type="Proteomes" id="UP000732193"/>
    </source>
</evidence>
<dbReference type="Gene3D" id="3.40.50.1240">
    <property type="entry name" value="Phosphoglycerate mutase-like"/>
    <property type="match status" value="1"/>
</dbReference>
<dbReference type="InterPro" id="IPR029033">
    <property type="entry name" value="His_PPase_superfam"/>
</dbReference>
<dbReference type="Proteomes" id="UP000732193">
    <property type="component" value="Unassembled WGS sequence"/>
</dbReference>
<dbReference type="SMART" id="SM00855">
    <property type="entry name" value="PGAM"/>
    <property type="match status" value="1"/>
</dbReference>
<sequence length="163" mass="17862">MKRLILMRHAKSDWSSGPANDHDRPLNPRGRKAATALGGWLSSHEIVPDQVLSSTSARTTETLKRLNLPPEIDTQFLRTLYLAPAEVILNTLQEAKGDCVLMIGHNPGIGMTAEAILETLPAHPKFTAYPSGATLVADFDIADWSQADWGNANARHFTVPRDL</sequence>
<gene>
    <name evidence="1" type="ORF">JQV55_14175</name>
</gene>
<dbReference type="InterPro" id="IPR013078">
    <property type="entry name" value="His_Pase_superF_clade-1"/>
</dbReference>
<dbReference type="AlphaFoldDB" id="A0AAE2VZY6"/>
<dbReference type="EMBL" id="JAFBRM010000003">
    <property type="protein sequence ID" value="MBM1714713.1"/>
    <property type="molecule type" value="Genomic_DNA"/>
</dbReference>
<dbReference type="Pfam" id="PF00300">
    <property type="entry name" value="His_Phos_1"/>
    <property type="match status" value="1"/>
</dbReference>